<dbReference type="Proteomes" id="UP000309454">
    <property type="component" value="Unassembled WGS sequence"/>
</dbReference>
<keyword evidence="2" id="KW-1185">Reference proteome</keyword>
<dbReference type="InterPro" id="IPR029062">
    <property type="entry name" value="Class_I_gatase-like"/>
</dbReference>
<sequence length="275" mass="29506">MERQPVIGLTCTLDEAQGHERVNCEYIDRIAAAGGTPILLSPVAGSREANEAMAQRYLQLIDGLLLTGGGDIHPRHYPTHDTTSEALALVDLVDEDRDWLELELARNARTSGTPTLGICRGCQIINVAAGGTMHADLLTDGLAEASHRQEPPYTACTHVVRYDAETHIALNCRRCSACTTPQQKNAAPAAAADAAPCSEPASTLCRSCAVATTNSMHHQCLATLGEGLAPVAWSEAITEGIYDPEHPFYLGVQWHPEYLDSQSAIFAAFVEACRS</sequence>
<evidence type="ECO:0000313" key="1">
    <source>
        <dbReference type="EMBL" id="TJW10839.1"/>
    </source>
</evidence>
<proteinExistence type="predicted"/>
<dbReference type="InterPro" id="IPR044668">
    <property type="entry name" value="PuuD-like"/>
</dbReference>
<dbReference type="GO" id="GO:0005829">
    <property type="term" value="C:cytosol"/>
    <property type="evidence" value="ECO:0007669"/>
    <property type="project" value="TreeGrafter"/>
</dbReference>
<dbReference type="PROSITE" id="PS51273">
    <property type="entry name" value="GATASE_TYPE_1"/>
    <property type="match status" value="1"/>
</dbReference>
<name>A0A4T9T7Y7_9ACTN</name>
<dbReference type="EMBL" id="SSTM01000003">
    <property type="protein sequence ID" value="TJW10839.1"/>
    <property type="molecule type" value="Genomic_DNA"/>
</dbReference>
<keyword evidence="1" id="KW-0378">Hydrolase</keyword>
<comment type="caution">
    <text evidence="1">The sequence shown here is derived from an EMBL/GenBank/DDBJ whole genome shotgun (WGS) entry which is preliminary data.</text>
</comment>
<dbReference type="SUPFAM" id="SSF52317">
    <property type="entry name" value="Class I glutamine amidotransferase-like"/>
    <property type="match status" value="1"/>
</dbReference>
<dbReference type="PANTHER" id="PTHR43235:SF1">
    <property type="entry name" value="GLUTAMINE AMIDOTRANSFERASE PB2B2.05-RELATED"/>
    <property type="match status" value="1"/>
</dbReference>
<dbReference type="Pfam" id="PF07722">
    <property type="entry name" value="Peptidase_C26"/>
    <property type="match status" value="1"/>
</dbReference>
<dbReference type="Gene3D" id="3.40.50.880">
    <property type="match status" value="1"/>
</dbReference>
<dbReference type="AlphaFoldDB" id="A0A4T9T7Y7"/>
<gene>
    <name evidence="1" type="ORF">E5982_06100</name>
</gene>
<organism evidence="1 2">
    <name type="scientific">Parvibacter caecicola</name>
    <dbReference type="NCBI Taxonomy" id="747645"/>
    <lineage>
        <taxon>Bacteria</taxon>
        <taxon>Bacillati</taxon>
        <taxon>Actinomycetota</taxon>
        <taxon>Coriobacteriia</taxon>
        <taxon>Coriobacteriales</taxon>
        <taxon>Coriobacteriaceae</taxon>
        <taxon>Parvibacter</taxon>
    </lineage>
</organism>
<dbReference type="GO" id="GO:0016811">
    <property type="term" value="F:hydrolase activity, acting on carbon-nitrogen (but not peptide) bonds, in linear amides"/>
    <property type="evidence" value="ECO:0007669"/>
    <property type="project" value="InterPro"/>
</dbReference>
<dbReference type="PANTHER" id="PTHR43235">
    <property type="entry name" value="GLUTAMINE AMIDOTRANSFERASE PB2B2.05-RELATED"/>
    <property type="match status" value="1"/>
</dbReference>
<dbReference type="OrthoDB" id="9813383at2"/>
<reference evidence="1 2" key="1">
    <citation type="submission" date="2019-04" db="EMBL/GenBank/DDBJ databases">
        <title>Microbes associate with the intestines of laboratory mice.</title>
        <authorList>
            <person name="Navarre W."/>
            <person name="Wong E."/>
            <person name="Huang K.C."/>
            <person name="Tropini C."/>
            <person name="Ng K."/>
            <person name="Yu B."/>
        </authorList>
    </citation>
    <scope>NUCLEOTIDE SEQUENCE [LARGE SCALE GENOMIC DNA]</scope>
    <source>
        <strain evidence="1 2">NM48_B13</strain>
    </source>
</reference>
<dbReference type="RefSeq" id="WP_136845796.1">
    <property type="nucleotide sequence ID" value="NZ_CANPEU010000024.1"/>
</dbReference>
<protein>
    <submittedName>
        <fullName evidence="1">Gamma-glutamyl-gamma-aminobutyrate hydrolase family protein</fullName>
    </submittedName>
</protein>
<evidence type="ECO:0000313" key="2">
    <source>
        <dbReference type="Proteomes" id="UP000309454"/>
    </source>
</evidence>
<dbReference type="CDD" id="cd01745">
    <property type="entry name" value="GATase1_2"/>
    <property type="match status" value="1"/>
</dbReference>
<accession>A0A4T9T7Y7</accession>
<dbReference type="InterPro" id="IPR011697">
    <property type="entry name" value="Peptidase_C26"/>
</dbReference>